<keyword evidence="2" id="KW-0645">Protease</keyword>
<evidence type="ECO:0000259" key="1">
    <source>
        <dbReference type="SMART" id="SM00936"/>
    </source>
</evidence>
<evidence type="ECO:0000313" key="2">
    <source>
        <dbReference type="EMBL" id="EKC43481.1"/>
    </source>
</evidence>
<comment type="caution">
    <text evidence="2">The sequence shown here is derived from an EMBL/GenBank/DDBJ whole genome shotgun (WGS) entry which is preliminary data.</text>
</comment>
<protein>
    <submittedName>
        <fullName evidence="2">D-alanyl-D-alanine carboxypeptidase</fullName>
    </submittedName>
</protein>
<dbReference type="GO" id="GO:0006508">
    <property type="term" value="P:proteolysis"/>
    <property type="evidence" value="ECO:0007669"/>
    <property type="project" value="InterPro"/>
</dbReference>
<dbReference type="SMART" id="SM00936">
    <property type="entry name" value="PBP5_C"/>
    <property type="match status" value="1"/>
</dbReference>
<dbReference type="AlphaFoldDB" id="K1S7L5"/>
<dbReference type="EMBL" id="AJWZ01011999">
    <property type="protein sequence ID" value="EKC43481.1"/>
    <property type="molecule type" value="Genomic_DNA"/>
</dbReference>
<name>K1S7L5_9ZZZZ</name>
<organism evidence="2">
    <name type="scientific">human gut metagenome</name>
    <dbReference type="NCBI Taxonomy" id="408170"/>
    <lineage>
        <taxon>unclassified sequences</taxon>
        <taxon>metagenomes</taxon>
        <taxon>organismal metagenomes</taxon>
    </lineage>
</organism>
<dbReference type="Gene3D" id="2.60.410.10">
    <property type="entry name" value="D-Ala-D-Ala carboxypeptidase, C-terminal domain"/>
    <property type="match status" value="1"/>
</dbReference>
<feature type="domain" description="Peptidase S11 D-Ala-D-Ala carboxypeptidase A C-terminal" evidence="1">
    <location>
        <begin position="31"/>
        <end position="121"/>
    </location>
</feature>
<dbReference type="InterPro" id="IPR012907">
    <property type="entry name" value="Peptidase_S11_C"/>
</dbReference>
<proteinExistence type="predicted"/>
<dbReference type="SUPFAM" id="SSF69189">
    <property type="entry name" value="Penicillin-binding protein associated domain"/>
    <property type="match status" value="1"/>
</dbReference>
<keyword evidence="2" id="KW-0378">Hydrolase</keyword>
<dbReference type="InterPro" id="IPR015956">
    <property type="entry name" value="Peniciliin-bd_prot_C_sf"/>
</dbReference>
<keyword evidence="2" id="KW-0121">Carboxypeptidase</keyword>
<sequence>MKLCAVALGCKESEQRFTACTDLLNYGFSGFELYRTAVDSDVLTPVTVTEGLEKQADIRVKRLNTIVIPKGSSKRIEYTHTVVDSLSAPVQYGEKVGEVRASLDGEEIFYSDIVTTGEVGELNFFSSLLIIIRRFFSM</sequence>
<reference evidence="2" key="1">
    <citation type="journal article" date="2013" name="Environ. Microbiol.">
        <title>Microbiota from the distal guts of lean and obese adolescents exhibit partial functional redundancy besides clear differences in community structure.</title>
        <authorList>
            <person name="Ferrer M."/>
            <person name="Ruiz A."/>
            <person name="Lanza F."/>
            <person name="Haange S.B."/>
            <person name="Oberbach A."/>
            <person name="Till H."/>
            <person name="Bargiela R."/>
            <person name="Campoy C."/>
            <person name="Segura M.T."/>
            <person name="Richter M."/>
            <person name="von Bergen M."/>
            <person name="Seifert J."/>
            <person name="Suarez A."/>
        </authorList>
    </citation>
    <scope>NUCLEOTIDE SEQUENCE</scope>
</reference>
<gene>
    <name evidence="2" type="ORF">OBE_17980</name>
</gene>
<dbReference type="GO" id="GO:0009002">
    <property type="term" value="F:serine-type D-Ala-D-Ala carboxypeptidase activity"/>
    <property type="evidence" value="ECO:0007669"/>
    <property type="project" value="InterPro"/>
</dbReference>
<dbReference type="InterPro" id="IPR037167">
    <property type="entry name" value="Peptidase_S11_C_sf"/>
</dbReference>
<dbReference type="Pfam" id="PF07943">
    <property type="entry name" value="PBP5_C"/>
    <property type="match status" value="1"/>
</dbReference>
<accession>K1S7L5</accession>